<dbReference type="RefSeq" id="WP_015797311.1">
    <property type="nucleotide sequence ID" value="NC_013131.1"/>
</dbReference>
<keyword evidence="2" id="KW-1133">Transmembrane helix</keyword>
<name>C7Q250_CATAD</name>
<feature type="region of interest" description="Disordered" evidence="1">
    <location>
        <begin position="1"/>
        <end position="41"/>
    </location>
</feature>
<protein>
    <submittedName>
        <fullName evidence="3">Uncharacterized protein</fullName>
    </submittedName>
</protein>
<dbReference type="EMBL" id="CP001700">
    <property type="protein sequence ID" value="ACU77587.1"/>
    <property type="molecule type" value="Genomic_DNA"/>
</dbReference>
<keyword evidence="2" id="KW-0472">Membrane</keyword>
<dbReference type="STRING" id="479433.Caci_8772"/>
<evidence type="ECO:0000256" key="1">
    <source>
        <dbReference type="SAM" id="MobiDB-lite"/>
    </source>
</evidence>
<dbReference type="HOGENOM" id="CLU_1552515_0_0_11"/>
<proteinExistence type="predicted"/>
<feature type="transmembrane region" description="Helical" evidence="2">
    <location>
        <begin position="139"/>
        <end position="160"/>
    </location>
</feature>
<dbReference type="KEGG" id="cai:Caci_8772"/>
<gene>
    <name evidence="3" type="ordered locus">Caci_8772</name>
</gene>
<accession>C7Q250</accession>
<feature type="transmembrane region" description="Helical" evidence="2">
    <location>
        <begin position="71"/>
        <end position="90"/>
    </location>
</feature>
<evidence type="ECO:0000256" key="2">
    <source>
        <dbReference type="SAM" id="Phobius"/>
    </source>
</evidence>
<feature type="transmembrane region" description="Helical" evidence="2">
    <location>
        <begin position="97"/>
        <end position="119"/>
    </location>
</feature>
<reference evidence="3 4" key="1">
    <citation type="journal article" date="2009" name="Stand. Genomic Sci.">
        <title>Complete genome sequence of Catenulispora acidiphila type strain (ID 139908).</title>
        <authorList>
            <person name="Copeland A."/>
            <person name="Lapidus A."/>
            <person name="Glavina Del Rio T."/>
            <person name="Nolan M."/>
            <person name="Lucas S."/>
            <person name="Chen F."/>
            <person name="Tice H."/>
            <person name="Cheng J.F."/>
            <person name="Bruce D."/>
            <person name="Goodwin L."/>
            <person name="Pitluck S."/>
            <person name="Mikhailova N."/>
            <person name="Pati A."/>
            <person name="Ivanova N."/>
            <person name="Mavromatis K."/>
            <person name="Chen A."/>
            <person name="Palaniappan K."/>
            <person name="Chain P."/>
            <person name="Land M."/>
            <person name="Hauser L."/>
            <person name="Chang Y.J."/>
            <person name="Jeffries C.D."/>
            <person name="Chertkov O."/>
            <person name="Brettin T."/>
            <person name="Detter J.C."/>
            <person name="Han C."/>
            <person name="Ali Z."/>
            <person name="Tindall B.J."/>
            <person name="Goker M."/>
            <person name="Bristow J."/>
            <person name="Eisen J.A."/>
            <person name="Markowitz V."/>
            <person name="Hugenholtz P."/>
            <person name="Kyrpides N.C."/>
            <person name="Klenk H.P."/>
        </authorList>
    </citation>
    <scope>NUCLEOTIDE SEQUENCE [LARGE SCALE GENOMIC DNA]</scope>
    <source>
        <strain evidence="4">DSM 44928 / JCM 14897 / NBRC 102108 / NRRL B-24433 / ID139908</strain>
    </source>
</reference>
<feature type="compositionally biased region" description="Low complexity" evidence="1">
    <location>
        <begin position="1"/>
        <end position="20"/>
    </location>
</feature>
<keyword evidence="2" id="KW-0812">Transmembrane</keyword>
<sequence precursor="true">MSSSARTSPSRRPAPGARHSGSAVARRHSAPRQGPDTGDRLLSGAPGWLPAAAVLGGPILAAVVGEFAGGYHGPVFAVLTVVMAGLATASATSNGRWWVISVLPPAAWLVAAVAELAWHNPHYSTTRKKELGLVYATTHVFPVILAALLAMGLVTVAAVLRDRQRGGGRRGV</sequence>
<keyword evidence="4" id="KW-1185">Reference proteome</keyword>
<dbReference type="Proteomes" id="UP000000851">
    <property type="component" value="Chromosome"/>
</dbReference>
<evidence type="ECO:0000313" key="3">
    <source>
        <dbReference type="EMBL" id="ACU77587.1"/>
    </source>
</evidence>
<dbReference type="AlphaFoldDB" id="C7Q250"/>
<organism evidence="3 4">
    <name type="scientific">Catenulispora acidiphila (strain DSM 44928 / JCM 14897 / NBRC 102108 / NRRL B-24433 / ID139908)</name>
    <dbReference type="NCBI Taxonomy" id="479433"/>
    <lineage>
        <taxon>Bacteria</taxon>
        <taxon>Bacillati</taxon>
        <taxon>Actinomycetota</taxon>
        <taxon>Actinomycetes</taxon>
        <taxon>Catenulisporales</taxon>
        <taxon>Catenulisporaceae</taxon>
        <taxon>Catenulispora</taxon>
    </lineage>
</organism>
<dbReference type="InParanoid" id="C7Q250"/>
<feature type="transmembrane region" description="Helical" evidence="2">
    <location>
        <begin position="47"/>
        <end position="65"/>
    </location>
</feature>
<evidence type="ECO:0000313" key="4">
    <source>
        <dbReference type="Proteomes" id="UP000000851"/>
    </source>
</evidence>